<organism evidence="1 2">
    <name type="scientific">Photobacterium aphoticum</name>
    <dbReference type="NCBI Taxonomy" id="754436"/>
    <lineage>
        <taxon>Bacteria</taxon>
        <taxon>Pseudomonadati</taxon>
        <taxon>Pseudomonadota</taxon>
        <taxon>Gammaproteobacteria</taxon>
        <taxon>Vibrionales</taxon>
        <taxon>Vibrionaceae</taxon>
        <taxon>Photobacterium</taxon>
    </lineage>
</organism>
<name>A0A0J1GJW5_9GAMM</name>
<dbReference type="PANTHER" id="PTHR37807">
    <property type="entry name" value="OS07G0160300 PROTEIN"/>
    <property type="match status" value="1"/>
</dbReference>
<dbReference type="Gene3D" id="3.40.50.300">
    <property type="entry name" value="P-loop containing nucleotide triphosphate hydrolases"/>
    <property type="match status" value="1"/>
</dbReference>
<comment type="caution">
    <text evidence="1">The sequence shown here is derived from an EMBL/GenBank/DDBJ whole genome shotgun (WGS) entry which is preliminary data.</text>
</comment>
<sequence length="178" mass="20109">MTTPILFIFSGLPGAGKSTLAQRLARETGAVYLRIDTIEQALRDLCQFKVEGEGYRLSYRVAKDNLLQGNSVIADCCNPISLTREEWQQVAISAGAQYLNIEVYCGDQNEHRFRVEHRENTVTNMALPTWADVQQRHYEPWDAQAITSGKLIRIDTQGESVDVSVRALLEALMRCELF</sequence>
<dbReference type="Pfam" id="PF13671">
    <property type="entry name" value="AAA_33"/>
    <property type="match status" value="1"/>
</dbReference>
<gene>
    <name evidence="1" type="ORF">ABT58_15670</name>
</gene>
<proteinExistence type="predicted"/>
<evidence type="ECO:0000313" key="2">
    <source>
        <dbReference type="Proteomes" id="UP000036426"/>
    </source>
</evidence>
<keyword evidence="1" id="KW-0808">Transferase</keyword>
<dbReference type="InterPro" id="IPR027417">
    <property type="entry name" value="P-loop_NTPase"/>
</dbReference>
<dbReference type="PATRIC" id="fig|754436.4.peg.3319"/>
<protein>
    <submittedName>
        <fullName evidence="1">Kinase</fullName>
    </submittedName>
</protein>
<keyword evidence="2" id="KW-1185">Reference proteome</keyword>
<dbReference type="OrthoDB" id="3819922at2"/>
<dbReference type="SUPFAM" id="SSF52540">
    <property type="entry name" value="P-loop containing nucleoside triphosphate hydrolases"/>
    <property type="match status" value="1"/>
</dbReference>
<reference evidence="1 2" key="1">
    <citation type="submission" date="2015-05" db="EMBL/GenBank/DDBJ databases">
        <title>Photobacterium galathea sp. nov.</title>
        <authorList>
            <person name="Machado H."/>
            <person name="Gram L."/>
        </authorList>
    </citation>
    <scope>NUCLEOTIDE SEQUENCE [LARGE SCALE GENOMIC DNA]</scope>
    <source>
        <strain evidence="1 2">DSM 25995</strain>
    </source>
</reference>
<dbReference type="AlphaFoldDB" id="A0A0J1GJW5"/>
<keyword evidence="1" id="KW-0418">Kinase</keyword>
<accession>A0A0J1GJW5</accession>
<dbReference type="RefSeq" id="WP_047875353.1">
    <property type="nucleotide sequence ID" value="NZ_BMYC01000003.1"/>
</dbReference>
<dbReference type="GO" id="GO:0016301">
    <property type="term" value="F:kinase activity"/>
    <property type="evidence" value="ECO:0007669"/>
    <property type="project" value="UniProtKB-KW"/>
</dbReference>
<dbReference type="PANTHER" id="PTHR37807:SF3">
    <property type="entry name" value="OS07G0160300 PROTEIN"/>
    <property type="match status" value="1"/>
</dbReference>
<dbReference type="EMBL" id="LDOV01000027">
    <property type="protein sequence ID" value="KLU99895.1"/>
    <property type="molecule type" value="Genomic_DNA"/>
</dbReference>
<dbReference type="Proteomes" id="UP000036426">
    <property type="component" value="Unassembled WGS sequence"/>
</dbReference>
<evidence type="ECO:0000313" key="1">
    <source>
        <dbReference type="EMBL" id="KLU99895.1"/>
    </source>
</evidence>